<evidence type="ECO:0000313" key="2">
    <source>
        <dbReference type="EMBL" id="KIK05757.1"/>
    </source>
</evidence>
<proteinExistence type="predicted"/>
<dbReference type="InterPro" id="IPR011333">
    <property type="entry name" value="SKP1/BTB/POZ_sf"/>
</dbReference>
<name>A0A0C9Y696_9AGAR</name>
<dbReference type="Pfam" id="PF00651">
    <property type="entry name" value="BTB"/>
    <property type="match status" value="1"/>
</dbReference>
<reference evidence="3" key="2">
    <citation type="submission" date="2015-01" db="EMBL/GenBank/DDBJ databases">
        <title>Evolutionary Origins and Diversification of the Mycorrhizal Mutualists.</title>
        <authorList>
            <consortium name="DOE Joint Genome Institute"/>
            <consortium name="Mycorrhizal Genomics Consortium"/>
            <person name="Kohler A."/>
            <person name="Kuo A."/>
            <person name="Nagy L.G."/>
            <person name="Floudas D."/>
            <person name="Copeland A."/>
            <person name="Barry K.W."/>
            <person name="Cichocki N."/>
            <person name="Veneault-Fourrey C."/>
            <person name="LaButti K."/>
            <person name="Lindquist E.A."/>
            <person name="Lipzen A."/>
            <person name="Lundell T."/>
            <person name="Morin E."/>
            <person name="Murat C."/>
            <person name="Riley R."/>
            <person name="Ohm R."/>
            <person name="Sun H."/>
            <person name="Tunlid A."/>
            <person name="Henrissat B."/>
            <person name="Grigoriev I.V."/>
            <person name="Hibbett D.S."/>
            <person name="Martin F."/>
        </authorList>
    </citation>
    <scope>NUCLEOTIDE SEQUENCE [LARGE SCALE GENOMIC DNA]</scope>
    <source>
        <strain evidence="3">LaAM-08-1</strain>
    </source>
</reference>
<dbReference type="HOGENOM" id="CLU_2378394_0_0_1"/>
<evidence type="ECO:0000313" key="3">
    <source>
        <dbReference type="Proteomes" id="UP000054477"/>
    </source>
</evidence>
<dbReference type="STRING" id="1095629.A0A0C9Y696"/>
<dbReference type="OrthoDB" id="3193844at2759"/>
<keyword evidence="3" id="KW-1185">Reference proteome</keyword>
<accession>A0A0C9Y696</accession>
<organism evidence="2 3">
    <name type="scientific">Laccaria amethystina LaAM-08-1</name>
    <dbReference type="NCBI Taxonomy" id="1095629"/>
    <lineage>
        <taxon>Eukaryota</taxon>
        <taxon>Fungi</taxon>
        <taxon>Dikarya</taxon>
        <taxon>Basidiomycota</taxon>
        <taxon>Agaricomycotina</taxon>
        <taxon>Agaricomycetes</taxon>
        <taxon>Agaricomycetidae</taxon>
        <taxon>Agaricales</taxon>
        <taxon>Agaricineae</taxon>
        <taxon>Hydnangiaceae</taxon>
        <taxon>Laccaria</taxon>
    </lineage>
</organism>
<gene>
    <name evidence="2" type="ORF">K443DRAFT_60546</name>
</gene>
<reference evidence="2 3" key="1">
    <citation type="submission" date="2014-04" db="EMBL/GenBank/DDBJ databases">
        <authorList>
            <consortium name="DOE Joint Genome Institute"/>
            <person name="Kuo A."/>
            <person name="Kohler A."/>
            <person name="Nagy L.G."/>
            <person name="Floudas D."/>
            <person name="Copeland A."/>
            <person name="Barry K.W."/>
            <person name="Cichocki N."/>
            <person name="Veneault-Fourrey C."/>
            <person name="LaButti K."/>
            <person name="Lindquist E.A."/>
            <person name="Lipzen A."/>
            <person name="Lundell T."/>
            <person name="Morin E."/>
            <person name="Murat C."/>
            <person name="Sun H."/>
            <person name="Tunlid A."/>
            <person name="Henrissat B."/>
            <person name="Grigoriev I.V."/>
            <person name="Hibbett D.S."/>
            <person name="Martin F."/>
            <person name="Nordberg H.P."/>
            <person name="Cantor M.N."/>
            <person name="Hua S.X."/>
        </authorList>
    </citation>
    <scope>NUCLEOTIDE SEQUENCE [LARGE SCALE GENOMIC DNA]</scope>
    <source>
        <strain evidence="2 3">LaAM-08-1</strain>
    </source>
</reference>
<feature type="domain" description="BTB" evidence="1">
    <location>
        <begin position="5"/>
        <end position="87"/>
    </location>
</feature>
<dbReference type="SUPFAM" id="SSF54695">
    <property type="entry name" value="POZ domain"/>
    <property type="match status" value="1"/>
</dbReference>
<feature type="non-terminal residue" evidence="2">
    <location>
        <position position="95"/>
    </location>
</feature>
<protein>
    <recommendedName>
        <fullName evidence="1">BTB domain-containing protein</fullName>
    </recommendedName>
</protein>
<dbReference type="Proteomes" id="UP000054477">
    <property type="component" value="Unassembled WGS sequence"/>
</dbReference>
<evidence type="ECO:0000259" key="1">
    <source>
        <dbReference type="Pfam" id="PF00651"/>
    </source>
</evidence>
<dbReference type="InterPro" id="IPR000210">
    <property type="entry name" value="BTB/POZ_dom"/>
</dbReference>
<dbReference type="EMBL" id="KN838557">
    <property type="protein sequence ID" value="KIK05757.1"/>
    <property type="molecule type" value="Genomic_DNA"/>
</dbReference>
<dbReference type="AlphaFoldDB" id="A0A0C9Y696"/>
<sequence length="95" mass="10900">VENCLFRVPKYHFSNGSEFFSKKYFPMGGSEESEGPIALADITKTDFKNFLKTLYPLQISATLSLTRAEWISVLKLSTLWKFDKVRMLAISQLND</sequence>
<dbReference type="Gene3D" id="3.30.710.10">
    <property type="entry name" value="Potassium Channel Kv1.1, Chain A"/>
    <property type="match status" value="1"/>
</dbReference>
<feature type="non-terminal residue" evidence="2">
    <location>
        <position position="1"/>
    </location>
</feature>